<feature type="region of interest" description="Disordered" evidence="1">
    <location>
        <begin position="394"/>
        <end position="461"/>
    </location>
</feature>
<organism evidence="4 5">
    <name type="scientific">Cyphellophora europaea (strain CBS 101466)</name>
    <name type="common">Phialophora europaea</name>
    <dbReference type="NCBI Taxonomy" id="1220924"/>
    <lineage>
        <taxon>Eukaryota</taxon>
        <taxon>Fungi</taxon>
        <taxon>Dikarya</taxon>
        <taxon>Ascomycota</taxon>
        <taxon>Pezizomycotina</taxon>
        <taxon>Eurotiomycetes</taxon>
        <taxon>Chaetothyriomycetidae</taxon>
        <taxon>Chaetothyriales</taxon>
        <taxon>Cyphellophoraceae</taxon>
        <taxon>Cyphellophora</taxon>
    </lineage>
</organism>
<dbReference type="HOGENOM" id="CLU_005249_0_0_1"/>
<evidence type="ECO:0000259" key="3">
    <source>
        <dbReference type="Pfam" id="PF24564"/>
    </source>
</evidence>
<evidence type="ECO:0000313" key="5">
    <source>
        <dbReference type="Proteomes" id="UP000030752"/>
    </source>
</evidence>
<gene>
    <name evidence="4" type="ORF">HMPREF1541_02701</name>
</gene>
<dbReference type="Pfam" id="PF24564">
    <property type="entry name" value="DUF7605"/>
    <property type="match status" value="1"/>
</dbReference>
<dbReference type="InterPro" id="IPR027417">
    <property type="entry name" value="P-loop_NTPase"/>
</dbReference>
<dbReference type="EMBL" id="KB822718">
    <property type="protein sequence ID" value="ETN43542.1"/>
    <property type="molecule type" value="Genomic_DNA"/>
</dbReference>
<sequence>MAELFDGRTPEQLEKSAERGIELMTDVEKILQQNPSKDIAQWAEAIENVRKQAKRNKTIVGVVGATGAGKSSVINAIMDEERLVPTNCMRACTAVVTEISYNYEEGPKYKADIEFISRQDWLKMLKILFQEVLDGTGHVSREYTNEDSEAGVAYAQIKAVYPELTKEEMEKAPIDRLMSHANAKCLDTTLKLDSDDGTDFYKDLQSYVDSKEKTSGIKGVHDPAKKPCEMEFWPLIRVVRLYVKSPALATGAVIVDLPGVHDSNQARAAVARSYMKQCTGLWIVAPINRAVDDKSAKNLLGESFKRQLKMDGGYDSVTFICSKTDDISLTEAQDSLGLETELGPKWAKSEELRVQKKDLKRQTDSLKQTKADITAAMDVVDEELEKWEKLQEQAADGTAVYRPKEKSQKRKRTEQSSPVRKKSKYTEPDSDDDFFDDDDTRSDARSDYASPEEQGEPLTEVDIAMKIAELRSSKKDGRIEKIKADDSLKDIRRLVAAINEEAGGIDAELSAKCIAGRNEYSREAIRQDYAAGIRGLDQELAEEEDAANFDPEADARDYDEVARNLPVFCVSSRAYQKLQGRLKKDKMPPGFNQTEETEIPALQAHCIQLTTAGRQASCRKVLSSMFQLFNSLHLWALNDGTGSNLTEGQMQREAEILKGKLGKLDSALAKAVGTIVDEINDELSDKVYDVCESAISVAKSGANDTVRKWGSAVDRDNRAAGGLYWSTYKAVCRRNGSLSNVNGSNNFNEQLLEPIIQRLAGPWEAVFARRVPGILNGLPLNAAHILTSFHDDLESRAIRNGTPVISLQMLKQQILVHKETLRDAAGEARGRITEDQRDINREFEPKLTEYMVHAYDVCVQESGPGSFARMKGHMDRHVEQEKRTMFEGAIVHVQGLIKEMLETVQQELLTKVDACYLAVERDYTGVLVSQDNSSGLDALPRQQRSMRKSVLEIIDNAEQVFKRAIGLECGSANESSSMGAVEQRAFSDNDVEAEENVDTAALVQSNLEPAPATS</sequence>
<dbReference type="InParanoid" id="W2S4C9"/>
<evidence type="ECO:0008006" key="6">
    <source>
        <dbReference type="Google" id="ProtNLM"/>
    </source>
</evidence>
<feature type="domain" description="Dynamin N-terminal" evidence="2">
    <location>
        <begin position="60"/>
        <end position="302"/>
    </location>
</feature>
<protein>
    <recommendedName>
        <fullName evidence="6">G domain-containing protein</fullName>
    </recommendedName>
</protein>
<dbReference type="RefSeq" id="XP_008715278.1">
    <property type="nucleotide sequence ID" value="XM_008717056.1"/>
</dbReference>
<dbReference type="PANTHER" id="PTHR36681:SF3">
    <property type="entry name" value="NUCLEAR GTPASE, GERMINAL CENTER-ASSOCIATED, TANDEM DUPLICATE 3"/>
    <property type="match status" value="1"/>
</dbReference>
<evidence type="ECO:0000313" key="4">
    <source>
        <dbReference type="EMBL" id="ETN43542.1"/>
    </source>
</evidence>
<dbReference type="InterPro" id="IPR045063">
    <property type="entry name" value="Dynamin_N"/>
</dbReference>
<keyword evidence="5" id="KW-1185">Reference proteome</keyword>
<feature type="domain" description="DUF7605" evidence="3">
    <location>
        <begin position="706"/>
        <end position="881"/>
    </location>
</feature>
<evidence type="ECO:0000259" key="2">
    <source>
        <dbReference type="Pfam" id="PF00350"/>
    </source>
</evidence>
<dbReference type="SUPFAM" id="SSF52540">
    <property type="entry name" value="P-loop containing nucleoside triphosphate hydrolases"/>
    <property type="match status" value="1"/>
</dbReference>
<feature type="region of interest" description="Disordered" evidence="1">
    <location>
        <begin position="978"/>
        <end position="1014"/>
    </location>
</feature>
<dbReference type="Gene3D" id="3.40.50.300">
    <property type="entry name" value="P-loop containing nucleotide triphosphate hydrolases"/>
    <property type="match status" value="1"/>
</dbReference>
<dbReference type="OrthoDB" id="3598281at2759"/>
<dbReference type="AlphaFoldDB" id="W2S4C9"/>
<dbReference type="eggNOG" id="ENOG502QU12">
    <property type="taxonomic scope" value="Eukaryota"/>
</dbReference>
<dbReference type="PANTHER" id="PTHR36681">
    <property type="entry name" value="NUCLEAR GTPASE, GERMINAL CENTER-ASSOCIATED, TANDEM DUPLICATE 3"/>
    <property type="match status" value="1"/>
</dbReference>
<accession>W2S4C9</accession>
<evidence type="ECO:0000256" key="1">
    <source>
        <dbReference type="SAM" id="MobiDB-lite"/>
    </source>
</evidence>
<dbReference type="Proteomes" id="UP000030752">
    <property type="component" value="Unassembled WGS sequence"/>
</dbReference>
<dbReference type="InterPro" id="IPR056024">
    <property type="entry name" value="DUF7605"/>
</dbReference>
<proteinExistence type="predicted"/>
<reference evidence="4 5" key="1">
    <citation type="submission" date="2013-03" db="EMBL/GenBank/DDBJ databases">
        <title>The Genome Sequence of Phialophora europaea CBS 101466.</title>
        <authorList>
            <consortium name="The Broad Institute Genomics Platform"/>
            <person name="Cuomo C."/>
            <person name="de Hoog S."/>
            <person name="Gorbushina A."/>
            <person name="Walker B."/>
            <person name="Young S.K."/>
            <person name="Zeng Q."/>
            <person name="Gargeya S."/>
            <person name="Fitzgerald M."/>
            <person name="Haas B."/>
            <person name="Abouelleil A."/>
            <person name="Allen A.W."/>
            <person name="Alvarado L."/>
            <person name="Arachchi H.M."/>
            <person name="Berlin A.M."/>
            <person name="Chapman S.B."/>
            <person name="Gainer-Dewar J."/>
            <person name="Goldberg J."/>
            <person name="Griggs A."/>
            <person name="Gujja S."/>
            <person name="Hansen M."/>
            <person name="Howarth C."/>
            <person name="Imamovic A."/>
            <person name="Ireland A."/>
            <person name="Larimer J."/>
            <person name="McCowan C."/>
            <person name="Murphy C."/>
            <person name="Pearson M."/>
            <person name="Poon T.W."/>
            <person name="Priest M."/>
            <person name="Roberts A."/>
            <person name="Saif S."/>
            <person name="Shea T."/>
            <person name="Sisk P."/>
            <person name="Sykes S."/>
            <person name="Wortman J."/>
            <person name="Nusbaum C."/>
            <person name="Birren B."/>
        </authorList>
    </citation>
    <scope>NUCLEOTIDE SEQUENCE [LARGE SCALE GENOMIC DNA]</scope>
    <source>
        <strain evidence="4 5">CBS 101466</strain>
    </source>
</reference>
<dbReference type="STRING" id="1220924.W2S4C9"/>
<dbReference type="GeneID" id="19970040"/>
<name>W2S4C9_CYPE1</name>
<dbReference type="Pfam" id="PF00350">
    <property type="entry name" value="Dynamin_N"/>
    <property type="match status" value="1"/>
</dbReference>
<dbReference type="VEuPathDB" id="FungiDB:HMPREF1541_02701"/>
<feature type="compositionally biased region" description="Acidic residues" evidence="1">
    <location>
        <begin position="428"/>
        <end position="440"/>
    </location>
</feature>
<feature type="compositionally biased region" description="Polar residues" evidence="1">
    <location>
        <begin position="1002"/>
        <end position="1014"/>
    </location>
</feature>